<evidence type="ECO:0000256" key="1">
    <source>
        <dbReference type="SAM" id="MobiDB-lite"/>
    </source>
</evidence>
<keyword evidence="3" id="KW-1185">Reference proteome</keyword>
<gene>
    <name evidence="2" type="ORF">LSH36_108g07041</name>
</gene>
<feature type="region of interest" description="Disordered" evidence="1">
    <location>
        <begin position="50"/>
        <end position="107"/>
    </location>
</feature>
<comment type="caution">
    <text evidence="2">The sequence shown here is derived from an EMBL/GenBank/DDBJ whole genome shotgun (WGS) entry which is preliminary data.</text>
</comment>
<proteinExistence type="predicted"/>
<evidence type="ECO:0000313" key="2">
    <source>
        <dbReference type="EMBL" id="KAK2161901.1"/>
    </source>
</evidence>
<dbReference type="Proteomes" id="UP001208570">
    <property type="component" value="Unassembled WGS sequence"/>
</dbReference>
<evidence type="ECO:0000313" key="3">
    <source>
        <dbReference type="Proteomes" id="UP001208570"/>
    </source>
</evidence>
<feature type="compositionally biased region" description="Basic residues" evidence="1">
    <location>
        <begin position="61"/>
        <end position="74"/>
    </location>
</feature>
<organism evidence="2 3">
    <name type="scientific">Paralvinella palmiformis</name>
    <dbReference type="NCBI Taxonomy" id="53620"/>
    <lineage>
        <taxon>Eukaryota</taxon>
        <taxon>Metazoa</taxon>
        <taxon>Spiralia</taxon>
        <taxon>Lophotrochozoa</taxon>
        <taxon>Annelida</taxon>
        <taxon>Polychaeta</taxon>
        <taxon>Sedentaria</taxon>
        <taxon>Canalipalpata</taxon>
        <taxon>Terebellida</taxon>
        <taxon>Terebelliformia</taxon>
        <taxon>Alvinellidae</taxon>
        <taxon>Paralvinella</taxon>
    </lineage>
</organism>
<sequence>MKMTDFADVEWDADATRTTDMMIQSLFHPPLARKKRKKLCSKVKKSFDGAAAENHITKDKKSSKKEKTPRKRKLKADDKSENNNLGKQTELFVDNVTETSQKKDETPQISVRGDHIPRKIRKNKYYTLSLAQRSTKCDVTVKDKNPIILNNDPGLSKSLNCTKVKRKLNKSIL</sequence>
<dbReference type="EMBL" id="JAODUP010000108">
    <property type="protein sequence ID" value="KAK2161901.1"/>
    <property type="molecule type" value="Genomic_DNA"/>
</dbReference>
<reference evidence="2" key="1">
    <citation type="journal article" date="2023" name="Mol. Biol. Evol.">
        <title>Third-Generation Sequencing Reveals the Adaptive Role of the Epigenome in Three Deep-Sea Polychaetes.</title>
        <authorList>
            <person name="Perez M."/>
            <person name="Aroh O."/>
            <person name="Sun Y."/>
            <person name="Lan Y."/>
            <person name="Juniper S.K."/>
            <person name="Young C.R."/>
            <person name="Angers B."/>
            <person name="Qian P.Y."/>
        </authorList>
    </citation>
    <scope>NUCLEOTIDE SEQUENCE</scope>
    <source>
        <strain evidence="2">P08H-3</strain>
    </source>
</reference>
<accession>A0AAD9JZR2</accession>
<protein>
    <submittedName>
        <fullName evidence="2">Uncharacterized protein</fullName>
    </submittedName>
</protein>
<name>A0AAD9JZR2_9ANNE</name>
<dbReference type="AlphaFoldDB" id="A0AAD9JZR2"/>